<evidence type="ECO:0000313" key="3">
    <source>
        <dbReference type="Proteomes" id="UP000765509"/>
    </source>
</evidence>
<proteinExistence type="predicted"/>
<evidence type="ECO:0000256" key="1">
    <source>
        <dbReference type="SAM" id="MobiDB-lite"/>
    </source>
</evidence>
<name>A0A9Q3KJ64_9BASI</name>
<feature type="region of interest" description="Disordered" evidence="1">
    <location>
        <begin position="192"/>
        <end position="212"/>
    </location>
</feature>
<sequence length="212" mass="23739">MSNCAIIMLEGELALTHGHTQPPLHKHPYTHMLTHRHPPLHMPMQPHHTHTRHKWFHVPPANCQGHLTLGPHMSCLCVHDVSHPCTRTCCIVRWAPAMSPAYAEIIYGYTSFSLGVPITHTHPHPRYCGAGSTSVIHKMTMLWRQSPFMDDLVKSNPPPLHQDWCKDCFDVCVQTGGSCVIFTNLWTVAGKSGGGKSELKGQGNQYWGMSQD</sequence>
<dbReference type="Proteomes" id="UP000765509">
    <property type="component" value="Unassembled WGS sequence"/>
</dbReference>
<gene>
    <name evidence="2" type="ORF">O181_120464</name>
</gene>
<keyword evidence="3" id="KW-1185">Reference proteome</keyword>
<dbReference type="AlphaFoldDB" id="A0A9Q3KJ64"/>
<evidence type="ECO:0000313" key="2">
    <source>
        <dbReference type="EMBL" id="MBW0580749.1"/>
    </source>
</evidence>
<organism evidence="2 3">
    <name type="scientific">Austropuccinia psidii MF-1</name>
    <dbReference type="NCBI Taxonomy" id="1389203"/>
    <lineage>
        <taxon>Eukaryota</taxon>
        <taxon>Fungi</taxon>
        <taxon>Dikarya</taxon>
        <taxon>Basidiomycota</taxon>
        <taxon>Pucciniomycotina</taxon>
        <taxon>Pucciniomycetes</taxon>
        <taxon>Pucciniales</taxon>
        <taxon>Sphaerophragmiaceae</taxon>
        <taxon>Austropuccinia</taxon>
    </lineage>
</organism>
<reference evidence="2" key="1">
    <citation type="submission" date="2021-03" db="EMBL/GenBank/DDBJ databases">
        <title>Draft genome sequence of rust myrtle Austropuccinia psidii MF-1, a brazilian biotype.</title>
        <authorList>
            <person name="Quecine M.C."/>
            <person name="Pachon D.M.R."/>
            <person name="Bonatelli M.L."/>
            <person name="Correr F.H."/>
            <person name="Franceschini L.M."/>
            <person name="Leite T.F."/>
            <person name="Margarido G.R.A."/>
            <person name="Almeida C.A."/>
            <person name="Ferrarezi J.A."/>
            <person name="Labate C.A."/>
        </authorList>
    </citation>
    <scope>NUCLEOTIDE SEQUENCE</scope>
    <source>
        <strain evidence="2">MF-1</strain>
    </source>
</reference>
<comment type="caution">
    <text evidence="2">The sequence shown here is derived from an EMBL/GenBank/DDBJ whole genome shotgun (WGS) entry which is preliminary data.</text>
</comment>
<accession>A0A9Q3KJ64</accession>
<protein>
    <submittedName>
        <fullName evidence="2">Uncharacterized protein</fullName>
    </submittedName>
</protein>
<dbReference type="EMBL" id="AVOT02108287">
    <property type="protein sequence ID" value="MBW0580749.1"/>
    <property type="molecule type" value="Genomic_DNA"/>
</dbReference>